<sequence length="62" mass="7608">MMDQGQYRHRFKFEKWLGHLKVWLEFYYYQEQAGEEFLFIGYGLQIQTTFATPKPPLCARNR</sequence>
<dbReference type="Proteomes" id="UP000018144">
    <property type="component" value="Unassembled WGS sequence"/>
</dbReference>
<name>U4KYY8_PYROM</name>
<reference evidence="1 2" key="1">
    <citation type="journal article" date="2013" name="PLoS Genet.">
        <title>The genome and development-dependent transcriptomes of Pyronema confluens: a window into fungal evolution.</title>
        <authorList>
            <person name="Traeger S."/>
            <person name="Altegoer F."/>
            <person name="Freitag M."/>
            <person name="Gabaldon T."/>
            <person name="Kempken F."/>
            <person name="Kumar A."/>
            <person name="Marcet-Houben M."/>
            <person name="Poggeler S."/>
            <person name="Stajich J.E."/>
            <person name="Nowrousian M."/>
        </authorList>
    </citation>
    <scope>NUCLEOTIDE SEQUENCE [LARGE SCALE GENOMIC DNA]</scope>
    <source>
        <strain evidence="2">CBS 100304</strain>
        <tissue evidence="1">Vegetative mycelium</tissue>
    </source>
</reference>
<proteinExistence type="predicted"/>
<gene>
    <name evidence="1" type="ORF">PCON_03836</name>
</gene>
<evidence type="ECO:0000313" key="2">
    <source>
        <dbReference type="Proteomes" id="UP000018144"/>
    </source>
</evidence>
<evidence type="ECO:0000313" key="1">
    <source>
        <dbReference type="EMBL" id="CCX04854.1"/>
    </source>
</evidence>
<organism evidence="1 2">
    <name type="scientific">Pyronema omphalodes (strain CBS 100304)</name>
    <name type="common">Pyronema confluens</name>
    <dbReference type="NCBI Taxonomy" id="1076935"/>
    <lineage>
        <taxon>Eukaryota</taxon>
        <taxon>Fungi</taxon>
        <taxon>Dikarya</taxon>
        <taxon>Ascomycota</taxon>
        <taxon>Pezizomycotina</taxon>
        <taxon>Pezizomycetes</taxon>
        <taxon>Pezizales</taxon>
        <taxon>Pyronemataceae</taxon>
        <taxon>Pyronema</taxon>
    </lineage>
</organism>
<dbReference type="AlphaFoldDB" id="U4KYY8"/>
<keyword evidence="2" id="KW-1185">Reference proteome</keyword>
<protein>
    <submittedName>
        <fullName evidence="1">Uncharacterized protein</fullName>
    </submittedName>
</protein>
<dbReference type="EMBL" id="HF935218">
    <property type="protein sequence ID" value="CCX04854.1"/>
    <property type="molecule type" value="Genomic_DNA"/>
</dbReference>
<accession>U4KYY8</accession>